<dbReference type="eggNOG" id="KOG3841">
    <property type="taxonomic scope" value="Eukaryota"/>
</dbReference>
<evidence type="ECO:0000313" key="4">
    <source>
        <dbReference type="EMBL" id="EGW34929.1"/>
    </source>
</evidence>
<evidence type="ECO:0000256" key="2">
    <source>
        <dbReference type="SAM" id="MobiDB-lite"/>
    </source>
</evidence>
<sequence>MSNNDNSNPKSIMHPETPRASRNGAMSNSNRTSTPTFTFGLSFSPSFSFNSPVSVISPSKMINISNNLNRAFTKRQFDSTKETPNTKTRNRFLDSLTKAKSQSPLGIKLENEHMDMSSQSGDELWTTLDHNESHANITDMTTITNDNESKSTNHTQNFLTPQKLIIPNDKTIKKEITSSNLKPSLLSSKELETNRSDLELSSPEVSITRVNKRRKLETYIGDSPNNSVASQIETMDSPIIHRTPVNSARKEVISAASAVLASNVQSEDKVWYPELDDVLIKSFQKYREFRENQTGSNSSTVLKSTSQNKVLSRMILNKTGILRTSKQISSRLFRLSKSNRLDKRKKGNASSTNLSTLDEIEDLISTPLDQLMASSKESGVINEQELNALLSSSPPDDNSEENVLYSLSLNEISLSYKSKFNSLEDHIFAKFNSTSRNKKSTQTIESLRTRYNLDLKVLGKLHEQNLPVWLLEHDVNVTSCRSQLCTSTPMSASSDSHVQHPMNLMNGSFESLMKVSASSSESNKSFLSWNICSNVYKGNSGDCKLLEAADIINGYYDESTKSYLLQIPFMRSFLSGYISYLVNGASMITPEDDNLTIIQMIYSHHGQNSGKFDPENSTIRGYIIHQLEMGSADTKSVLTEISLSDEIDMSESLNNSSQTQIQAEDDNETVFVGSSPLKGSSPSTSQDFETPQRPLHIDINRANIDSVINPGPKSAPIIYTMPTFRKDLLVQGAPQGHNLQQNLAAINENPNQPQMLHSVSMQNIPQYKNQDMPIMPTNFNQGVTSYSASNTPYMNAQPTFGNQSTTAISQWDSDRYISQESYSRPNSNGPQDAYLLKQGQFNMPPSQASNQFLSQNMQPMQQTHISNGFNQFPEQYDFGVNQGLGPPNPQQMTQIPNSYLNNNGSSRFNMGVNKSFGVHTNSNSVHVDRHSHPNKENVKPIEIKFGPILEYDPSKDAKKIQQSQRVSKQPIGTSTFSINTPVSIYKPNKQ</sequence>
<evidence type="ECO:0000259" key="3">
    <source>
        <dbReference type="Pfam" id="PF01285"/>
    </source>
</evidence>
<dbReference type="Pfam" id="PF01285">
    <property type="entry name" value="TEA"/>
    <property type="match status" value="1"/>
</dbReference>
<feature type="domain" description="TEA" evidence="3">
    <location>
        <begin position="268"/>
        <end position="337"/>
    </location>
</feature>
<dbReference type="OMA" id="APIYNAE"/>
<dbReference type="EMBL" id="GL996499">
    <property type="protein sequence ID" value="EGW34929.1"/>
    <property type="molecule type" value="Genomic_DNA"/>
</dbReference>
<evidence type="ECO:0000256" key="1">
    <source>
        <dbReference type="ARBA" id="ARBA00008421"/>
    </source>
</evidence>
<organism evidence="5">
    <name type="scientific">Spathaspora passalidarum (strain NRRL Y-27907 / 11-Y1)</name>
    <dbReference type="NCBI Taxonomy" id="619300"/>
    <lineage>
        <taxon>Eukaryota</taxon>
        <taxon>Fungi</taxon>
        <taxon>Dikarya</taxon>
        <taxon>Ascomycota</taxon>
        <taxon>Saccharomycotina</taxon>
        <taxon>Pichiomycetes</taxon>
        <taxon>Debaryomycetaceae</taxon>
        <taxon>Spathaspora</taxon>
    </lineage>
</organism>
<comment type="similarity">
    <text evidence="1">Belongs to the TEC1 family.</text>
</comment>
<dbReference type="GeneID" id="18874958"/>
<dbReference type="InterPro" id="IPR000818">
    <property type="entry name" value="TEA/ATTS_dom"/>
</dbReference>
<feature type="region of interest" description="Disordered" evidence="2">
    <location>
        <begin position="955"/>
        <end position="990"/>
    </location>
</feature>
<accession>G3AFE0</accession>
<dbReference type="InterPro" id="IPR038096">
    <property type="entry name" value="TEA/ATTS_sf"/>
</dbReference>
<feature type="compositionally biased region" description="Polar residues" evidence="2">
    <location>
        <begin position="960"/>
        <end position="982"/>
    </location>
</feature>
<name>G3AFE0_SPAPN</name>
<evidence type="ECO:0000313" key="5">
    <source>
        <dbReference type="Proteomes" id="UP000000709"/>
    </source>
</evidence>
<dbReference type="HOGENOM" id="CLU_299774_0_0_1"/>
<feature type="region of interest" description="Disordered" evidence="2">
    <location>
        <begin position="1"/>
        <end position="32"/>
    </location>
</feature>
<reference evidence="4 5" key="1">
    <citation type="journal article" date="2011" name="Proc. Natl. Acad. Sci. U.S.A.">
        <title>Comparative genomics of xylose-fermenting fungi for enhanced biofuel production.</title>
        <authorList>
            <person name="Wohlbach D.J."/>
            <person name="Kuo A."/>
            <person name="Sato T.K."/>
            <person name="Potts K.M."/>
            <person name="Salamov A.A."/>
            <person name="LaButti K.M."/>
            <person name="Sun H."/>
            <person name="Clum A."/>
            <person name="Pangilinan J.L."/>
            <person name="Lindquist E.A."/>
            <person name="Lucas S."/>
            <person name="Lapidus A."/>
            <person name="Jin M."/>
            <person name="Gunawan C."/>
            <person name="Balan V."/>
            <person name="Dale B.E."/>
            <person name="Jeffries T.W."/>
            <person name="Zinkel R."/>
            <person name="Barry K.W."/>
            <person name="Grigoriev I.V."/>
            <person name="Gasch A.P."/>
        </authorList>
    </citation>
    <scope>NUCLEOTIDE SEQUENCE [LARGE SCALE GENOMIC DNA]</scope>
    <source>
        <strain evidence="5">NRRL Y-27907 / 11-Y1</strain>
    </source>
</reference>
<feature type="compositionally biased region" description="Polar residues" evidence="2">
    <location>
        <begin position="1"/>
        <end position="10"/>
    </location>
</feature>
<keyword evidence="5" id="KW-1185">Reference proteome</keyword>
<dbReference type="GO" id="GO:0003700">
    <property type="term" value="F:DNA-binding transcription factor activity"/>
    <property type="evidence" value="ECO:0007669"/>
    <property type="project" value="InterPro"/>
</dbReference>
<protein>
    <recommendedName>
        <fullName evidence="3">TEA domain-containing protein</fullName>
    </recommendedName>
</protein>
<dbReference type="AlphaFoldDB" id="G3AFE0"/>
<proteinExistence type="inferred from homology"/>
<gene>
    <name evidence="4" type="ORF">SPAPADRAFT_64140</name>
</gene>
<dbReference type="Gene3D" id="6.10.20.40">
    <property type="entry name" value="TEA/ATTS domain"/>
    <property type="match status" value="1"/>
</dbReference>
<feature type="compositionally biased region" description="Low complexity" evidence="2">
    <location>
        <begin position="673"/>
        <end position="685"/>
    </location>
</feature>
<dbReference type="OrthoDB" id="10006572at2759"/>
<dbReference type="KEGG" id="spaa:SPAPADRAFT_64140"/>
<dbReference type="Proteomes" id="UP000000709">
    <property type="component" value="Unassembled WGS sequence"/>
</dbReference>
<dbReference type="InParanoid" id="G3AFE0"/>
<dbReference type="RefSeq" id="XP_007372341.1">
    <property type="nucleotide sequence ID" value="XM_007372279.1"/>
</dbReference>
<feature type="region of interest" description="Disordered" evidence="2">
    <location>
        <begin position="671"/>
        <end position="691"/>
    </location>
</feature>